<dbReference type="PANTHER" id="PTHR34478">
    <property type="entry name" value="PROTEIN LEMA"/>
    <property type="match status" value="1"/>
</dbReference>
<comment type="caution">
    <text evidence="7">The sequence shown here is derived from an EMBL/GenBank/DDBJ whole genome shotgun (WGS) entry which is preliminary data.</text>
</comment>
<reference evidence="8" key="1">
    <citation type="journal article" date="2019" name="Int. J. Syst. Evol. Microbiol.">
        <title>The Global Catalogue of Microorganisms (GCM) 10K type strain sequencing project: providing services to taxonomists for standard genome sequencing and annotation.</title>
        <authorList>
            <consortium name="The Broad Institute Genomics Platform"/>
            <consortium name="The Broad Institute Genome Sequencing Center for Infectious Disease"/>
            <person name="Wu L."/>
            <person name="Ma J."/>
        </authorList>
    </citation>
    <scope>NUCLEOTIDE SEQUENCE [LARGE SCALE GENOMIC DNA]</scope>
    <source>
        <strain evidence="8">JCM 16902</strain>
    </source>
</reference>
<comment type="subcellular location">
    <subcellularLocation>
        <location evidence="1">Membrane</location>
        <topology evidence="1">Single-pass membrane protein</topology>
    </subcellularLocation>
</comment>
<name>A0ABP6ZSM1_9ACTN</name>
<dbReference type="Gene3D" id="1.20.1440.20">
    <property type="entry name" value="LemA-like domain"/>
    <property type="match status" value="1"/>
</dbReference>
<evidence type="ECO:0000256" key="6">
    <source>
        <dbReference type="SAM" id="Phobius"/>
    </source>
</evidence>
<evidence type="ECO:0000256" key="2">
    <source>
        <dbReference type="ARBA" id="ARBA00008854"/>
    </source>
</evidence>
<dbReference type="SUPFAM" id="SSF140478">
    <property type="entry name" value="LemA-like"/>
    <property type="match status" value="1"/>
</dbReference>
<keyword evidence="5 6" id="KW-0472">Membrane</keyword>
<gene>
    <name evidence="7" type="ORF">GCM10022223_36810</name>
</gene>
<organism evidence="7 8">
    <name type="scientific">Kineosporia mesophila</name>
    <dbReference type="NCBI Taxonomy" id="566012"/>
    <lineage>
        <taxon>Bacteria</taxon>
        <taxon>Bacillati</taxon>
        <taxon>Actinomycetota</taxon>
        <taxon>Actinomycetes</taxon>
        <taxon>Kineosporiales</taxon>
        <taxon>Kineosporiaceae</taxon>
        <taxon>Kineosporia</taxon>
    </lineage>
</organism>
<evidence type="ECO:0000256" key="4">
    <source>
        <dbReference type="ARBA" id="ARBA00022989"/>
    </source>
</evidence>
<dbReference type="InterPro" id="IPR023353">
    <property type="entry name" value="LemA-like_dom_sf"/>
</dbReference>
<sequence length="211" mass="22942">MVCPLGREWGKRVEWGSVTGYVVAMVLVVTLAVLVVVGLFLFWAVRAYNGLVRRRNQVEAASAQIDVQLKRRHDLIPNLIETVREYAAHESGTLEAVVQARQQAVAVNGAGAGQRAQAENELSATLSRLFAVAEAYPDLKASQNFGALQGELADSEDKIAYARQFLNNAVQTYNTSIQAVPTNIVAGLGSFTPAEYFEARGEERGNVSAQF</sequence>
<comment type="similarity">
    <text evidence="2">Belongs to the LemA family.</text>
</comment>
<dbReference type="PANTHER" id="PTHR34478:SF2">
    <property type="entry name" value="MEMBRANE PROTEIN"/>
    <property type="match status" value="1"/>
</dbReference>
<accession>A0ABP6ZSM1</accession>
<evidence type="ECO:0000313" key="7">
    <source>
        <dbReference type="EMBL" id="GAA3616939.1"/>
    </source>
</evidence>
<evidence type="ECO:0000313" key="8">
    <source>
        <dbReference type="Proteomes" id="UP001501074"/>
    </source>
</evidence>
<dbReference type="InterPro" id="IPR007156">
    <property type="entry name" value="MamQ_LemA"/>
</dbReference>
<keyword evidence="4 6" id="KW-1133">Transmembrane helix</keyword>
<keyword evidence="3 6" id="KW-0812">Transmembrane</keyword>
<dbReference type="EMBL" id="BAAAZO010000006">
    <property type="protein sequence ID" value="GAA3616939.1"/>
    <property type="molecule type" value="Genomic_DNA"/>
</dbReference>
<keyword evidence="8" id="KW-1185">Reference proteome</keyword>
<protein>
    <submittedName>
        <fullName evidence="7">LemA family protein</fullName>
    </submittedName>
</protein>
<evidence type="ECO:0000256" key="1">
    <source>
        <dbReference type="ARBA" id="ARBA00004167"/>
    </source>
</evidence>
<dbReference type="Proteomes" id="UP001501074">
    <property type="component" value="Unassembled WGS sequence"/>
</dbReference>
<feature type="transmembrane region" description="Helical" evidence="6">
    <location>
        <begin position="20"/>
        <end position="45"/>
    </location>
</feature>
<dbReference type="Pfam" id="PF04011">
    <property type="entry name" value="LemA"/>
    <property type="match status" value="1"/>
</dbReference>
<proteinExistence type="inferred from homology"/>
<evidence type="ECO:0000256" key="5">
    <source>
        <dbReference type="ARBA" id="ARBA00023136"/>
    </source>
</evidence>
<evidence type="ECO:0000256" key="3">
    <source>
        <dbReference type="ARBA" id="ARBA00022692"/>
    </source>
</evidence>